<organism evidence="4">
    <name type="scientific">freshwater metagenome</name>
    <dbReference type="NCBI Taxonomy" id="449393"/>
    <lineage>
        <taxon>unclassified sequences</taxon>
        <taxon>metagenomes</taxon>
        <taxon>ecological metagenomes</taxon>
    </lineage>
</organism>
<reference evidence="4" key="1">
    <citation type="submission" date="2020-05" db="EMBL/GenBank/DDBJ databases">
        <authorList>
            <person name="Chiriac C."/>
            <person name="Salcher M."/>
            <person name="Ghai R."/>
            <person name="Kavagutti S V."/>
        </authorList>
    </citation>
    <scope>NUCLEOTIDE SEQUENCE</scope>
</reference>
<gene>
    <name evidence="4" type="ORF">UFOPK3770_01343</name>
</gene>
<evidence type="ECO:0000256" key="3">
    <source>
        <dbReference type="ARBA" id="ARBA00022777"/>
    </source>
</evidence>
<keyword evidence="3" id="KW-0418">Kinase</keyword>
<dbReference type="NCBIfam" id="TIGR00045">
    <property type="entry name" value="glycerate kinase"/>
    <property type="match status" value="1"/>
</dbReference>
<dbReference type="Gene3D" id="3.90.1510.10">
    <property type="entry name" value="Glycerate kinase, domain 2"/>
    <property type="match status" value="1"/>
</dbReference>
<dbReference type="Pfam" id="PF02595">
    <property type="entry name" value="Gly_kinase"/>
    <property type="match status" value="1"/>
</dbReference>
<dbReference type="Gene3D" id="3.40.50.10350">
    <property type="entry name" value="Glycerate kinase, domain 1"/>
    <property type="match status" value="1"/>
</dbReference>
<dbReference type="EMBL" id="CAESAJ010000209">
    <property type="protein sequence ID" value="CAB4344855.1"/>
    <property type="molecule type" value="Genomic_DNA"/>
</dbReference>
<name>A0A6J5ZRZ4_9ZZZZ</name>
<dbReference type="AlphaFoldDB" id="A0A6J5ZRZ4"/>
<evidence type="ECO:0000256" key="2">
    <source>
        <dbReference type="ARBA" id="ARBA00022679"/>
    </source>
</evidence>
<dbReference type="PIRSF" id="PIRSF006078">
    <property type="entry name" value="GlxK"/>
    <property type="match status" value="1"/>
</dbReference>
<dbReference type="InterPro" id="IPR004381">
    <property type="entry name" value="Glycerate_kinase"/>
</dbReference>
<evidence type="ECO:0000256" key="1">
    <source>
        <dbReference type="ARBA" id="ARBA00006284"/>
    </source>
</evidence>
<sequence>MRVLMCPDGFTGTLSALEASRAMADGWRRTNPNDELVLMPLSDGGPGFIDAVISASTAIRRACQVLGPTGELVMAEYALLDEHAWIESAQACGLHLIRPDVRDPGSTSTFGVGQMILDALTHGVRQITIGLGGSGTNDGGAGMLAALGAVGFDAEGKLVDLTQGGLALEKIARIDISAATDLMRNVEVIVATDVDNPLLGLRGATATFAQQKGADDALIMKLEGALERFAAHCGKREDGKDPSVALGAGAAGGLGFALLLLGGTRVAGISTVMDIVGFRAALEDCDVALTGEGCLDDQSLHGKVIVGVARECATAGVPCVVVAGQVRLGKRDCAAAGIDGAYSVVEFEGIEQSLADAPESLSRTVARVARTWGRR</sequence>
<protein>
    <submittedName>
        <fullName evidence="4">Unannotated protein</fullName>
    </submittedName>
</protein>
<dbReference type="InterPro" id="IPR018197">
    <property type="entry name" value="Glycerate_kinase_RE-like"/>
</dbReference>
<dbReference type="SUPFAM" id="SSF110738">
    <property type="entry name" value="Glycerate kinase I"/>
    <property type="match status" value="1"/>
</dbReference>
<proteinExistence type="inferred from homology"/>
<dbReference type="InterPro" id="IPR036129">
    <property type="entry name" value="Glycerate_kinase_sf"/>
</dbReference>
<accession>A0A6J5ZRZ4</accession>
<evidence type="ECO:0000313" key="4">
    <source>
        <dbReference type="EMBL" id="CAB4344855.1"/>
    </source>
</evidence>
<dbReference type="PANTHER" id="PTHR21599:SF0">
    <property type="entry name" value="GLYCERATE KINASE"/>
    <property type="match status" value="1"/>
</dbReference>
<dbReference type="PANTHER" id="PTHR21599">
    <property type="entry name" value="GLYCERATE KINASE"/>
    <property type="match status" value="1"/>
</dbReference>
<dbReference type="GO" id="GO:0031388">
    <property type="term" value="P:organic acid phosphorylation"/>
    <property type="evidence" value="ECO:0007669"/>
    <property type="project" value="InterPro"/>
</dbReference>
<keyword evidence="2" id="KW-0808">Transferase</keyword>
<dbReference type="GO" id="GO:0008887">
    <property type="term" value="F:glycerate kinase activity"/>
    <property type="evidence" value="ECO:0007669"/>
    <property type="project" value="InterPro"/>
</dbReference>
<dbReference type="InterPro" id="IPR018193">
    <property type="entry name" value="Glyc_kinase_flavodox-like_fold"/>
</dbReference>
<comment type="similarity">
    <text evidence="1">Belongs to the glycerate kinase type-1 family.</text>
</comment>